<dbReference type="Proteomes" id="UP001163823">
    <property type="component" value="Chromosome 14"/>
</dbReference>
<feature type="region of interest" description="Disordered" evidence="1">
    <location>
        <begin position="1"/>
        <end position="22"/>
    </location>
</feature>
<gene>
    <name evidence="2" type="ORF">O6P43_033958</name>
</gene>
<accession>A0AAD7KRW2</accession>
<comment type="caution">
    <text evidence="2">The sequence shown here is derived from an EMBL/GenBank/DDBJ whole genome shotgun (WGS) entry which is preliminary data.</text>
</comment>
<reference evidence="2" key="1">
    <citation type="journal article" date="2023" name="Science">
        <title>Elucidation of the pathway for biosynthesis of saponin adjuvants from the soapbark tree.</title>
        <authorList>
            <person name="Reed J."/>
            <person name="Orme A."/>
            <person name="El-Demerdash A."/>
            <person name="Owen C."/>
            <person name="Martin L.B.B."/>
            <person name="Misra R.C."/>
            <person name="Kikuchi S."/>
            <person name="Rejzek M."/>
            <person name="Martin A.C."/>
            <person name="Harkess A."/>
            <person name="Leebens-Mack J."/>
            <person name="Louveau T."/>
            <person name="Stephenson M.J."/>
            <person name="Osbourn A."/>
        </authorList>
    </citation>
    <scope>NUCLEOTIDE SEQUENCE</scope>
    <source>
        <strain evidence="2">S10</strain>
    </source>
</reference>
<proteinExistence type="predicted"/>
<dbReference type="KEGG" id="qsa:O6P43_033958"/>
<keyword evidence="3" id="KW-1185">Reference proteome</keyword>
<evidence type="ECO:0000313" key="3">
    <source>
        <dbReference type="Proteomes" id="UP001163823"/>
    </source>
</evidence>
<dbReference type="PANTHER" id="PTHR32011:SF6">
    <property type="entry name" value="KNR4_SMI1-LIKE DOMAIN-CONTAINING PROTEIN"/>
    <property type="match status" value="1"/>
</dbReference>
<protein>
    <submittedName>
        <fullName evidence="2">ATP-dependent 6-phosphofructokinase</fullName>
    </submittedName>
</protein>
<feature type="compositionally biased region" description="Polar residues" evidence="1">
    <location>
        <begin position="1"/>
        <end position="18"/>
    </location>
</feature>
<name>A0AAD7KRW2_QUISA</name>
<evidence type="ECO:0000256" key="1">
    <source>
        <dbReference type="SAM" id="MobiDB-lite"/>
    </source>
</evidence>
<organism evidence="2 3">
    <name type="scientific">Quillaja saponaria</name>
    <name type="common">Soap bark tree</name>
    <dbReference type="NCBI Taxonomy" id="32244"/>
    <lineage>
        <taxon>Eukaryota</taxon>
        <taxon>Viridiplantae</taxon>
        <taxon>Streptophyta</taxon>
        <taxon>Embryophyta</taxon>
        <taxon>Tracheophyta</taxon>
        <taxon>Spermatophyta</taxon>
        <taxon>Magnoliopsida</taxon>
        <taxon>eudicotyledons</taxon>
        <taxon>Gunneridae</taxon>
        <taxon>Pentapetalae</taxon>
        <taxon>rosids</taxon>
        <taxon>fabids</taxon>
        <taxon>Fabales</taxon>
        <taxon>Quillajaceae</taxon>
        <taxon>Quillaja</taxon>
    </lineage>
</organism>
<sequence>MATAIVNGTNTSRTQKNSRPPRPKLACFSFAAYAKTLVDNLKSSNIPVSDGLSDFEFISIESTYNFTFPPDLRTILQQGLPIYLGFPNWRCSSPQQLQILLSLPVLSVLRKVSQRKFWHPSWGPEPQDRDRALDLARTFLTRVPVLVPIYRHYYIPASPNLAGNPVFYVDHDGDVRLLSFDLAGFFREAEFLCKRSGADEPAWAATSARKIEFWSDMADTGADTRECCWWDCMNGEQRECLEDVFWRLRDGGWREEEVKEMMMMMNGE</sequence>
<dbReference type="EMBL" id="JARAOO010000014">
    <property type="protein sequence ID" value="KAJ7944582.1"/>
    <property type="molecule type" value="Genomic_DNA"/>
</dbReference>
<dbReference type="PANTHER" id="PTHR32011">
    <property type="entry name" value="OS08G0472400 PROTEIN"/>
    <property type="match status" value="1"/>
</dbReference>
<evidence type="ECO:0000313" key="2">
    <source>
        <dbReference type="EMBL" id="KAJ7944582.1"/>
    </source>
</evidence>
<dbReference type="AlphaFoldDB" id="A0AAD7KRW2"/>